<dbReference type="InterPro" id="IPR001034">
    <property type="entry name" value="DeoR_HTH"/>
</dbReference>
<organism evidence="5 6">
    <name type="scientific">Psittacicella hinzii</name>
    <dbReference type="NCBI Taxonomy" id="2028575"/>
    <lineage>
        <taxon>Bacteria</taxon>
        <taxon>Pseudomonadati</taxon>
        <taxon>Pseudomonadota</taxon>
        <taxon>Gammaproteobacteria</taxon>
        <taxon>Pasteurellales</taxon>
        <taxon>Psittacicellaceae</taxon>
        <taxon>Psittacicella</taxon>
    </lineage>
</organism>
<dbReference type="PANTHER" id="PTHR30363">
    <property type="entry name" value="HTH-TYPE TRANSCRIPTIONAL REGULATOR SRLR-RELATED"/>
    <property type="match status" value="1"/>
</dbReference>
<dbReference type="SUPFAM" id="SSF100950">
    <property type="entry name" value="NagB/RpiA/CoA transferase-like"/>
    <property type="match status" value="1"/>
</dbReference>
<dbReference type="PANTHER" id="PTHR30363:SF58">
    <property type="entry name" value="REGULATORY PROTEIN, DEOR FAMILY"/>
    <property type="match status" value="1"/>
</dbReference>
<dbReference type="GO" id="GO:0003677">
    <property type="term" value="F:DNA binding"/>
    <property type="evidence" value="ECO:0007669"/>
    <property type="project" value="UniProtKB-KW"/>
</dbReference>
<evidence type="ECO:0000256" key="1">
    <source>
        <dbReference type="ARBA" id="ARBA00023015"/>
    </source>
</evidence>
<dbReference type="OrthoDB" id="5685843at2"/>
<dbReference type="SMART" id="SM01134">
    <property type="entry name" value="DeoRC"/>
    <property type="match status" value="1"/>
</dbReference>
<keyword evidence="6" id="KW-1185">Reference proteome</keyword>
<dbReference type="Pfam" id="PF08220">
    <property type="entry name" value="HTH_DeoR"/>
    <property type="match status" value="1"/>
</dbReference>
<gene>
    <name evidence="5" type="ORF">CKF54_05315</name>
</gene>
<evidence type="ECO:0000313" key="5">
    <source>
        <dbReference type="EMBL" id="RIY32129.1"/>
    </source>
</evidence>
<feature type="domain" description="HTH deoR-type" evidence="4">
    <location>
        <begin position="3"/>
        <end position="58"/>
    </location>
</feature>
<comment type="caution">
    <text evidence="5">The sequence shown here is derived from an EMBL/GenBank/DDBJ whole genome shotgun (WGS) entry which is preliminary data.</text>
</comment>
<dbReference type="Proteomes" id="UP000265691">
    <property type="component" value="Unassembled WGS sequence"/>
</dbReference>
<dbReference type="PROSITE" id="PS51000">
    <property type="entry name" value="HTH_DEOR_2"/>
    <property type="match status" value="1"/>
</dbReference>
<accession>A0A3A1Y497</accession>
<dbReference type="SMART" id="SM00420">
    <property type="entry name" value="HTH_DEOR"/>
    <property type="match status" value="1"/>
</dbReference>
<dbReference type="PROSITE" id="PS00894">
    <property type="entry name" value="HTH_DEOR_1"/>
    <property type="match status" value="1"/>
</dbReference>
<dbReference type="SUPFAM" id="SSF46785">
    <property type="entry name" value="Winged helix' DNA-binding domain"/>
    <property type="match status" value="1"/>
</dbReference>
<proteinExistence type="predicted"/>
<dbReference type="InterPro" id="IPR037171">
    <property type="entry name" value="NagB/RpiA_transferase-like"/>
</dbReference>
<name>A0A3A1Y497_9GAMM</name>
<evidence type="ECO:0000259" key="4">
    <source>
        <dbReference type="PROSITE" id="PS51000"/>
    </source>
</evidence>
<dbReference type="RefSeq" id="WP_119525327.1">
    <property type="nucleotide sequence ID" value="NZ_NRHC01000066.1"/>
</dbReference>
<dbReference type="InterPro" id="IPR014036">
    <property type="entry name" value="DeoR-like_C"/>
</dbReference>
<dbReference type="Gene3D" id="3.40.50.1360">
    <property type="match status" value="1"/>
</dbReference>
<protein>
    <submittedName>
        <fullName evidence="5">DeoR family transcriptional regulator</fullName>
    </submittedName>
</protein>
<dbReference type="EMBL" id="NRHC01000066">
    <property type="protein sequence ID" value="RIY32129.1"/>
    <property type="molecule type" value="Genomic_DNA"/>
</dbReference>
<dbReference type="Gene3D" id="1.10.10.10">
    <property type="entry name" value="Winged helix-like DNA-binding domain superfamily/Winged helix DNA-binding domain"/>
    <property type="match status" value="1"/>
</dbReference>
<dbReference type="InterPro" id="IPR018356">
    <property type="entry name" value="Tscrpt_reg_HTH_DeoR_CS"/>
</dbReference>
<keyword evidence="3" id="KW-0804">Transcription</keyword>
<dbReference type="InterPro" id="IPR036390">
    <property type="entry name" value="WH_DNA-bd_sf"/>
</dbReference>
<dbReference type="InterPro" id="IPR050313">
    <property type="entry name" value="Carb_Metab_HTH_regulators"/>
</dbReference>
<evidence type="ECO:0000256" key="2">
    <source>
        <dbReference type="ARBA" id="ARBA00023125"/>
    </source>
</evidence>
<keyword evidence="2" id="KW-0238">DNA-binding</keyword>
<dbReference type="GO" id="GO:0003700">
    <property type="term" value="F:DNA-binding transcription factor activity"/>
    <property type="evidence" value="ECO:0007669"/>
    <property type="project" value="InterPro"/>
</dbReference>
<sequence length="252" mass="27837">MIPAARQKRILELINNQQIMSIAQLVEEIGVSHMTIRRDIKSLEAMGQVVPVSGGVQLIERVIEEPTHDDKSFLNQEQKAAIGAKAAEFVPARGTVFLDSGTTTREIARHIKNNEDLLVVTNDFEIARWLMRNGRCKLMHTGGTVNKDNYSAVGELAARFIKNISIDVAFVSTSAWSSDGITTPDESKIIVKNSIIRSARSKILVVDSSKYGKIATFNVADLSVFNLIISDKNLQKKSQDMIDKRGVSITLV</sequence>
<evidence type="ECO:0000313" key="6">
    <source>
        <dbReference type="Proteomes" id="UP000265691"/>
    </source>
</evidence>
<reference evidence="5 6" key="1">
    <citation type="submission" date="2017-08" db="EMBL/GenBank/DDBJ databases">
        <title>Reclassification of Bisgaard taxon 37 and 44.</title>
        <authorList>
            <person name="Christensen H."/>
        </authorList>
    </citation>
    <scope>NUCLEOTIDE SEQUENCE [LARGE SCALE GENOMIC DNA]</scope>
    <source>
        <strain evidence="5 6">B96_3</strain>
    </source>
</reference>
<dbReference type="AlphaFoldDB" id="A0A3A1Y497"/>
<dbReference type="InterPro" id="IPR036388">
    <property type="entry name" value="WH-like_DNA-bd_sf"/>
</dbReference>
<evidence type="ECO:0000256" key="3">
    <source>
        <dbReference type="ARBA" id="ARBA00023163"/>
    </source>
</evidence>
<dbReference type="Pfam" id="PF00455">
    <property type="entry name" value="DeoRC"/>
    <property type="match status" value="1"/>
</dbReference>
<keyword evidence="1" id="KW-0805">Transcription regulation</keyword>